<dbReference type="Proteomes" id="UP000053144">
    <property type="component" value="Chromosome 4"/>
</dbReference>
<name>A0A0L9UF18_PHAAN</name>
<feature type="region of interest" description="Disordered" evidence="1">
    <location>
        <begin position="200"/>
        <end position="220"/>
    </location>
</feature>
<dbReference type="EMBL" id="CM003374">
    <property type="protein sequence ID" value="KOM41338.1"/>
    <property type="molecule type" value="Genomic_DNA"/>
</dbReference>
<accession>A0A0L9UF18</accession>
<sequence length="233" mass="26447">MSQRAKSNTVFSSQGGCCTSILHHQSSKIQHRVCHFFCFRASFFSRESPCFTFLPANPHPRLRLELEFPPRDRDAHSPIEGLFFPSQLDAPRCAYGMPSFLSKPLGVLGDLEICCDIVRREEEDRYVWRNLVTALPCAVSLPPQIEMRWYSVLSADRTTVCAFRRSFAFRRSKCGSICTFPHFQLRTSLTATSTAFKLSGERTNRTGARSEHPSTQAHAYDSKQNKVDAMVLT</sequence>
<evidence type="ECO:0000313" key="3">
    <source>
        <dbReference type="Proteomes" id="UP000053144"/>
    </source>
</evidence>
<feature type="compositionally biased region" description="Basic and acidic residues" evidence="1">
    <location>
        <begin position="200"/>
        <end position="212"/>
    </location>
</feature>
<dbReference type="AlphaFoldDB" id="A0A0L9UF18"/>
<organism evidence="2 3">
    <name type="scientific">Phaseolus angularis</name>
    <name type="common">Azuki bean</name>
    <name type="synonym">Vigna angularis</name>
    <dbReference type="NCBI Taxonomy" id="3914"/>
    <lineage>
        <taxon>Eukaryota</taxon>
        <taxon>Viridiplantae</taxon>
        <taxon>Streptophyta</taxon>
        <taxon>Embryophyta</taxon>
        <taxon>Tracheophyta</taxon>
        <taxon>Spermatophyta</taxon>
        <taxon>Magnoliopsida</taxon>
        <taxon>eudicotyledons</taxon>
        <taxon>Gunneridae</taxon>
        <taxon>Pentapetalae</taxon>
        <taxon>rosids</taxon>
        <taxon>fabids</taxon>
        <taxon>Fabales</taxon>
        <taxon>Fabaceae</taxon>
        <taxon>Papilionoideae</taxon>
        <taxon>50 kb inversion clade</taxon>
        <taxon>NPAAA clade</taxon>
        <taxon>indigoferoid/millettioid clade</taxon>
        <taxon>Phaseoleae</taxon>
        <taxon>Vigna</taxon>
    </lineage>
</organism>
<evidence type="ECO:0000256" key="1">
    <source>
        <dbReference type="SAM" id="MobiDB-lite"/>
    </source>
</evidence>
<gene>
    <name evidence="2" type="ORF">LR48_Vigan04g153600</name>
</gene>
<proteinExistence type="predicted"/>
<evidence type="ECO:0000313" key="2">
    <source>
        <dbReference type="EMBL" id="KOM41338.1"/>
    </source>
</evidence>
<reference evidence="3" key="1">
    <citation type="journal article" date="2015" name="Proc. Natl. Acad. Sci. U.S.A.">
        <title>Genome sequencing of adzuki bean (Vigna angularis) provides insight into high starch and low fat accumulation and domestication.</title>
        <authorList>
            <person name="Yang K."/>
            <person name="Tian Z."/>
            <person name="Chen C."/>
            <person name="Luo L."/>
            <person name="Zhao B."/>
            <person name="Wang Z."/>
            <person name="Yu L."/>
            <person name="Li Y."/>
            <person name="Sun Y."/>
            <person name="Li W."/>
            <person name="Chen Y."/>
            <person name="Li Y."/>
            <person name="Zhang Y."/>
            <person name="Ai D."/>
            <person name="Zhao J."/>
            <person name="Shang C."/>
            <person name="Ma Y."/>
            <person name="Wu B."/>
            <person name="Wang M."/>
            <person name="Gao L."/>
            <person name="Sun D."/>
            <person name="Zhang P."/>
            <person name="Guo F."/>
            <person name="Wang W."/>
            <person name="Li Y."/>
            <person name="Wang J."/>
            <person name="Varshney R.K."/>
            <person name="Wang J."/>
            <person name="Ling H.Q."/>
            <person name="Wan P."/>
        </authorList>
    </citation>
    <scope>NUCLEOTIDE SEQUENCE</scope>
    <source>
        <strain evidence="3">cv. Jingnong 6</strain>
    </source>
</reference>
<dbReference type="Gramene" id="KOM41338">
    <property type="protein sequence ID" value="KOM41338"/>
    <property type="gene ID" value="LR48_Vigan04g153600"/>
</dbReference>
<protein>
    <submittedName>
        <fullName evidence="2">Uncharacterized protein</fullName>
    </submittedName>
</protein>